<protein>
    <recommendedName>
        <fullName evidence="5">MalT-like TPR region domain-containing protein</fullName>
    </recommendedName>
</protein>
<keyword evidence="2" id="KW-0067">ATP-binding</keyword>
<keyword evidence="4" id="KW-1185">Reference proteome</keyword>
<name>W4M1V3_9BACT</name>
<dbReference type="EMBL" id="AZHX01001347">
    <property type="protein sequence ID" value="ETX03926.1"/>
    <property type="molecule type" value="Genomic_DNA"/>
</dbReference>
<dbReference type="AlphaFoldDB" id="W4M1V3"/>
<gene>
    <name evidence="3" type="ORF">ETSY2_31705</name>
</gene>
<evidence type="ECO:0000313" key="3">
    <source>
        <dbReference type="EMBL" id="ETX03926.1"/>
    </source>
</evidence>
<dbReference type="GO" id="GO:0005737">
    <property type="term" value="C:cytoplasm"/>
    <property type="evidence" value="ECO:0007669"/>
    <property type="project" value="TreeGrafter"/>
</dbReference>
<dbReference type="PANTHER" id="PTHR16305">
    <property type="entry name" value="TESTICULAR SOLUBLE ADENYLYL CYCLASE"/>
    <property type="match status" value="1"/>
</dbReference>
<dbReference type="HOGENOM" id="CLU_417125_0_0_7"/>
<dbReference type="GO" id="GO:0005524">
    <property type="term" value="F:ATP binding"/>
    <property type="evidence" value="ECO:0007669"/>
    <property type="project" value="UniProtKB-KW"/>
</dbReference>
<sequence>IWLGLLQKRQALGQEHDVRLTPLTVESIHRFLEYRLQGSVDEDFAAVIHERSDGNPLFLERLVDYVMQHEMLIDIHGQWQLMDNDLAAQALSHGVRQLLRQQIAQLPDKVQEGLKVASVAGMHVTSALVAAGAEAETEPINDALQWAASRSYFLQMQELEAWPDGTISSAYRFGHVLYRQVLYELLPAERRLTLHRCIGARLERAYFDDLDPIAGPLAYHFAQGRDVPRAVQYLHRASVGALRRFAAHEAIAHLSTALELVPALPSSHDRIQIEYNLQTTLGAAIISGKGTVEAGLEAHTVYQRAYQLGKAAGDIDQLFPTLAGLENIARARADYVGAQHLGGHLLNYAHMSLDPIHLASAYRALSINHAMQGHYLAARDYAEACRQFYIDPNRLRDRPIYTLDPILTCQLWYAIVLVELGYPEQAMALSRANVRRAHELRDPVSMTQALVSVASVSRFCQPPRIAYEAARTLVTHAAQYEQPFWERVGTAFFALAMVRQGHANEGLSQLEPLPAIHRAGGGGQGFALFLNLVAEAYYGANRTAAGLELLQEAETFIEDQGERIAEAELHWQRGRLLQRQGNVTQAEACLSRALLLARQQRAKGAELRVATSLGRLWQAQGERERARQLLMPTYGWFTEGFETAELQAAKALLSELA</sequence>
<evidence type="ECO:0000313" key="4">
    <source>
        <dbReference type="Proteomes" id="UP000019140"/>
    </source>
</evidence>
<dbReference type="PANTHER" id="PTHR16305:SF28">
    <property type="entry name" value="GUANYLATE CYCLASE DOMAIN-CONTAINING PROTEIN"/>
    <property type="match status" value="1"/>
</dbReference>
<evidence type="ECO:0008006" key="5">
    <source>
        <dbReference type="Google" id="ProtNLM"/>
    </source>
</evidence>
<organism evidence="3 4">
    <name type="scientific">Candidatus Entotheonella gemina</name>
    <dbReference type="NCBI Taxonomy" id="1429439"/>
    <lineage>
        <taxon>Bacteria</taxon>
        <taxon>Pseudomonadati</taxon>
        <taxon>Nitrospinota/Tectimicrobiota group</taxon>
        <taxon>Candidatus Tectimicrobiota</taxon>
        <taxon>Candidatus Entotheonellia</taxon>
        <taxon>Candidatus Entotheonellales</taxon>
        <taxon>Candidatus Entotheonellaceae</taxon>
        <taxon>Candidatus Entotheonella</taxon>
    </lineage>
</organism>
<accession>W4M1V3</accession>
<dbReference type="SUPFAM" id="SSF48452">
    <property type="entry name" value="TPR-like"/>
    <property type="match status" value="1"/>
</dbReference>
<reference evidence="3 4" key="1">
    <citation type="journal article" date="2014" name="Nature">
        <title>An environmental bacterial taxon with a large and distinct metabolic repertoire.</title>
        <authorList>
            <person name="Wilson M.C."/>
            <person name="Mori T."/>
            <person name="Ruckert C."/>
            <person name="Uria A.R."/>
            <person name="Helf M.J."/>
            <person name="Takada K."/>
            <person name="Gernert C."/>
            <person name="Steffens U.A."/>
            <person name="Heycke N."/>
            <person name="Schmitt S."/>
            <person name="Rinke C."/>
            <person name="Helfrich E.J."/>
            <person name="Brachmann A.O."/>
            <person name="Gurgui C."/>
            <person name="Wakimoto T."/>
            <person name="Kracht M."/>
            <person name="Crusemann M."/>
            <person name="Hentschel U."/>
            <person name="Abe I."/>
            <person name="Matsunaga S."/>
            <person name="Kalinowski J."/>
            <person name="Takeyama H."/>
            <person name="Piel J."/>
        </authorList>
    </citation>
    <scope>NUCLEOTIDE SEQUENCE [LARGE SCALE GENOMIC DNA]</scope>
    <source>
        <strain evidence="4">TSY2</strain>
    </source>
</reference>
<evidence type="ECO:0000256" key="2">
    <source>
        <dbReference type="ARBA" id="ARBA00022840"/>
    </source>
</evidence>
<proteinExistence type="predicted"/>
<dbReference type="Gene3D" id="1.25.40.10">
    <property type="entry name" value="Tetratricopeptide repeat domain"/>
    <property type="match status" value="2"/>
</dbReference>
<dbReference type="InterPro" id="IPR011990">
    <property type="entry name" value="TPR-like_helical_dom_sf"/>
</dbReference>
<evidence type="ECO:0000256" key="1">
    <source>
        <dbReference type="ARBA" id="ARBA00022741"/>
    </source>
</evidence>
<keyword evidence="1" id="KW-0547">Nucleotide-binding</keyword>
<dbReference type="Proteomes" id="UP000019140">
    <property type="component" value="Unassembled WGS sequence"/>
</dbReference>
<dbReference type="GO" id="GO:0004016">
    <property type="term" value="F:adenylate cyclase activity"/>
    <property type="evidence" value="ECO:0007669"/>
    <property type="project" value="TreeGrafter"/>
</dbReference>
<comment type="caution">
    <text evidence="3">The sequence shown here is derived from an EMBL/GenBank/DDBJ whole genome shotgun (WGS) entry which is preliminary data.</text>
</comment>
<feature type="non-terminal residue" evidence="3">
    <location>
        <position position="1"/>
    </location>
</feature>